<comment type="caution">
    <text evidence="1">The sequence shown here is derived from an EMBL/GenBank/DDBJ whole genome shotgun (WGS) entry which is preliminary data.</text>
</comment>
<proteinExistence type="predicted"/>
<dbReference type="Gene3D" id="2.40.160.60">
    <property type="entry name" value="Outer membrane protein transport protein (OMPP1/FadL/TodX)"/>
    <property type="match status" value="1"/>
</dbReference>
<sequence>MAGIRYDYVAAAIPVGTAGCAYAAITGLNSGDIDVRTVSQPLGTGERYSVSDVAIGLGYGRQLTDRFAAGGQISFVQETIWRSSARTFTLNVGTHYQVSERGLHIGASLSNFGTQTGYSGRDLRITYDNDPGRFGDNGALPAEIFTGDFPVPSVFRLGAGMPFRLSPDARLDVEVDAFHPSDNSESVSLGSELTLGERLRLHAGYQNAFLKDSEVGLTLGAGVMGNSPSARFRLDYAWADQGRLNSSHRFTVGVVF</sequence>
<name>A0A538UC94_UNCEI</name>
<dbReference type="NCBIfam" id="NF033709">
    <property type="entry name" value="PorV_fam"/>
    <property type="match status" value="1"/>
</dbReference>
<evidence type="ECO:0000313" key="2">
    <source>
        <dbReference type="Proteomes" id="UP000319771"/>
    </source>
</evidence>
<dbReference type="PROSITE" id="PS51257">
    <property type="entry name" value="PROKAR_LIPOPROTEIN"/>
    <property type="match status" value="1"/>
</dbReference>
<evidence type="ECO:0000313" key="1">
    <source>
        <dbReference type="EMBL" id="TMQ73513.1"/>
    </source>
</evidence>
<gene>
    <name evidence="1" type="ORF">E6K81_04290</name>
</gene>
<dbReference type="EMBL" id="VBPB01000065">
    <property type="protein sequence ID" value="TMQ73513.1"/>
    <property type="molecule type" value="Genomic_DNA"/>
</dbReference>
<dbReference type="AlphaFoldDB" id="A0A538UC94"/>
<accession>A0A538UC94</accession>
<organism evidence="1 2">
    <name type="scientific">Eiseniibacteriota bacterium</name>
    <dbReference type="NCBI Taxonomy" id="2212470"/>
    <lineage>
        <taxon>Bacteria</taxon>
        <taxon>Candidatus Eiseniibacteriota</taxon>
    </lineage>
</organism>
<dbReference type="Proteomes" id="UP000319771">
    <property type="component" value="Unassembled WGS sequence"/>
</dbReference>
<reference evidence="1 2" key="1">
    <citation type="journal article" date="2019" name="Nat. Microbiol.">
        <title>Mediterranean grassland soil C-N compound turnover is dependent on rainfall and depth, and is mediated by genomically divergent microorganisms.</title>
        <authorList>
            <person name="Diamond S."/>
            <person name="Andeer P.F."/>
            <person name="Li Z."/>
            <person name="Crits-Christoph A."/>
            <person name="Burstein D."/>
            <person name="Anantharaman K."/>
            <person name="Lane K.R."/>
            <person name="Thomas B.C."/>
            <person name="Pan C."/>
            <person name="Northen T.R."/>
            <person name="Banfield J.F."/>
        </authorList>
    </citation>
    <scope>NUCLEOTIDE SEQUENCE [LARGE SCALE GENOMIC DNA]</scope>
    <source>
        <strain evidence="1">WS_11</strain>
    </source>
</reference>
<protein>
    <submittedName>
        <fullName evidence="1">PorV/PorQ family protein</fullName>
    </submittedName>
</protein>